<dbReference type="OrthoDB" id="9802617at2"/>
<accession>A0A1T4RM75</accession>
<keyword evidence="4 8" id="KW-0689">Ribosomal protein</keyword>
<keyword evidence="3 8" id="KW-0694">RNA-binding</keyword>
<comment type="caution">
    <text evidence="10">The sequence shown here is derived from an EMBL/GenBank/DDBJ whole genome shotgun (WGS) entry which is preliminary data.</text>
</comment>
<keyword evidence="11" id="KW-1185">Reference proteome</keyword>
<dbReference type="GO" id="GO:0005840">
    <property type="term" value="C:ribosome"/>
    <property type="evidence" value="ECO:0007669"/>
    <property type="project" value="UniProtKB-KW"/>
</dbReference>
<dbReference type="GO" id="GO:0005737">
    <property type="term" value="C:cytoplasm"/>
    <property type="evidence" value="ECO:0007669"/>
    <property type="project" value="UniProtKB-ARBA"/>
</dbReference>
<dbReference type="GO" id="GO:0006412">
    <property type="term" value="P:translation"/>
    <property type="evidence" value="ECO:0007669"/>
    <property type="project" value="UniProtKB-UniRule"/>
</dbReference>
<name>A0A1T4RM75_9GAMM</name>
<evidence type="ECO:0000256" key="2">
    <source>
        <dbReference type="ARBA" id="ARBA00022730"/>
    </source>
</evidence>
<dbReference type="AlphaFoldDB" id="A0A1T4RM75"/>
<keyword evidence="2 8" id="KW-0699">rRNA-binding</keyword>
<dbReference type="GO" id="GO:0019843">
    <property type="term" value="F:rRNA binding"/>
    <property type="evidence" value="ECO:0007669"/>
    <property type="project" value="UniProtKB-UniRule"/>
</dbReference>
<dbReference type="FunFam" id="3.30.1490.10:FF:000001">
    <property type="entry name" value="30S ribosomal protein S8"/>
    <property type="match status" value="1"/>
</dbReference>
<dbReference type="PANTHER" id="PTHR11758">
    <property type="entry name" value="40S RIBOSOMAL PROTEIN S15A"/>
    <property type="match status" value="1"/>
</dbReference>
<dbReference type="EMBL" id="MTSM01000019">
    <property type="protein sequence ID" value="OPX54742.1"/>
    <property type="molecule type" value="Genomic_DNA"/>
</dbReference>
<dbReference type="InterPro" id="IPR035987">
    <property type="entry name" value="Ribosomal_uS8_sf"/>
</dbReference>
<dbReference type="Gene3D" id="3.30.1490.10">
    <property type="match status" value="1"/>
</dbReference>
<protein>
    <recommendedName>
        <fullName evidence="6 8">Small ribosomal subunit protein uS8</fullName>
    </recommendedName>
</protein>
<dbReference type="HAMAP" id="MF_01302_B">
    <property type="entry name" value="Ribosomal_uS8_B"/>
    <property type="match status" value="1"/>
</dbReference>
<evidence type="ECO:0000313" key="11">
    <source>
        <dbReference type="Proteomes" id="UP000191418"/>
    </source>
</evidence>
<evidence type="ECO:0000256" key="3">
    <source>
        <dbReference type="ARBA" id="ARBA00022884"/>
    </source>
</evidence>
<dbReference type="InterPro" id="IPR047863">
    <property type="entry name" value="Ribosomal_uS8_CS"/>
</dbReference>
<evidence type="ECO:0000256" key="5">
    <source>
        <dbReference type="ARBA" id="ARBA00023274"/>
    </source>
</evidence>
<keyword evidence="5 8" id="KW-0687">Ribonucleoprotein</keyword>
<evidence type="ECO:0000256" key="9">
    <source>
        <dbReference type="RuleBase" id="RU003660"/>
    </source>
</evidence>
<comment type="subunit">
    <text evidence="7 8">Part of the 30S ribosomal subunit. Contacts proteins S5 and S12.</text>
</comment>
<sequence length="130" mass="14221">MSMQDTLADMFTRIRNAQMVAKESVSMPSSKMKVELARVLKEEGYIAEYSVDSDTKPSLTIVLKYFEGKPVIEKIERVSKPSLRQYKGVESLPKIEGGLGVAIVSTSKGVMTDRAARQAGVGGEVICTVF</sequence>
<evidence type="ECO:0000256" key="8">
    <source>
        <dbReference type="HAMAP-Rule" id="MF_01302"/>
    </source>
</evidence>
<dbReference type="STRING" id="64969.SAMN02745127_02453"/>
<dbReference type="GO" id="GO:1990904">
    <property type="term" value="C:ribonucleoprotein complex"/>
    <property type="evidence" value="ECO:0007669"/>
    <property type="project" value="UniProtKB-KW"/>
</dbReference>
<evidence type="ECO:0000256" key="7">
    <source>
        <dbReference type="ARBA" id="ARBA00046740"/>
    </source>
</evidence>
<dbReference type="NCBIfam" id="NF001109">
    <property type="entry name" value="PRK00136.1"/>
    <property type="match status" value="1"/>
</dbReference>
<evidence type="ECO:0000256" key="1">
    <source>
        <dbReference type="ARBA" id="ARBA00006471"/>
    </source>
</evidence>
<gene>
    <name evidence="8" type="primary">rpsH</name>
    <name evidence="10" type="ORF">BTE48_12620</name>
</gene>
<dbReference type="SUPFAM" id="SSF56047">
    <property type="entry name" value="Ribosomal protein S8"/>
    <property type="match status" value="1"/>
</dbReference>
<reference evidence="10 11" key="1">
    <citation type="submission" date="2017-01" db="EMBL/GenBank/DDBJ databases">
        <title>Genome Sequencing of a Marine Spirillum, Oceanospirillum multiglobuliferum ATCC 33336, from Japan.</title>
        <authorList>
            <person name="Carney J.G."/>
            <person name="Trachtenberg A.M."/>
            <person name="Rheaume B.A."/>
            <person name="Linnane J.D."/>
            <person name="Pitts N.L."/>
            <person name="Mykles D.L."/>
            <person name="Maclea K.S."/>
        </authorList>
    </citation>
    <scope>NUCLEOTIDE SEQUENCE [LARGE SCALE GENOMIC DNA]</scope>
    <source>
        <strain evidence="10 11">ATCC 33336</strain>
    </source>
</reference>
<dbReference type="RefSeq" id="WP_078746001.1">
    <property type="nucleotide sequence ID" value="NZ_FUXG01000018.1"/>
</dbReference>
<evidence type="ECO:0000256" key="4">
    <source>
        <dbReference type="ARBA" id="ARBA00022980"/>
    </source>
</evidence>
<comment type="similarity">
    <text evidence="1 8 9">Belongs to the universal ribosomal protein uS8 family.</text>
</comment>
<proteinExistence type="inferred from homology"/>
<evidence type="ECO:0000256" key="6">
    <source>
        <dbReference type="ARBA" id="ARBA00035258"/>
    </source>
</evidence>
<dbReference type="FunFam" id="3.30.1370.30:FF:000002">
    <property type="entry name" value="30S ribosomal protein S8"/>
    <property type="match status" value="1"/>
</dbReference>
<dbReference type="Gene3D" id="3.30.1370.30">
    <property type="match status" value="1"/>
</dbReference>
<evidence type="ECO:0000313" key="10">
    <source>
        <dbReference type="EMBL" id="OPX54742.1"/>
    </source>
</evidence>
<organism evidence="10 11">
    <name type="scientific">Oceanospirillum multiglobuliferum</name>
    <dbReference type="NCBI Taxonomy" id="64969"/>
    <lineage>
        <taxon>Bacteria</taxon>
        <taxon>Pseudomonadati</taxon>
        <taxon>Pseudomonadota</taxon>
        <taxon>Gammaproteobacteria</taxon>
        <taxon>Oceanospirillales</taxon>
        <taxon>Oceanospirillaceae</taxon>
        <taxon>Oceanospirillum</taxon>
    </lineage>
</organism>
<dbReference type="InterPro" id="IPR000630">
    <property type="entry name" value="Ribosomal_uS8"/>
</dbReference>
<dbReference type="Proteomes" id="UP000191418">
    <property type="component" value="Unassembled WGS sequence"/>
</dbReference>
<dbReference type="GO" id="GO:0003735">
    <property type="term" value="F:structural constituent of ribosome"/>
    <property type="evidence" value="ECO:0007669"/>
    <property type="project" value="InterPro"/>
</dbReference>
<dbReference type="PROSITE" id="PS00053">
    <property type="entry name" value="RIBOSOMAL_S8"/>
    <property type="match status" value="1"/>
</dbReference>
<dbReference type="Pfam" id="PF00410">
    <property type="entry name" value="Ribosomal_S8"/>
    <property type="match status" value="1"/>
</dbReference>
<comment type="function">
    <text evidence="8">One of the primary rRNA binding proteins, it binds directly to 16S rRNA central domain where it helps coordinate assembly of the platform of the 30S subunit.</text>
</comment>